<dbReference type="Proteomes" id="UP000245946">
    <property type="component" value="Unassembled WGS sequence"/>
</dbReference>
<accession>A0A316ZFW6</accession>
<reference evidence="2 3" key="1">
    <citation type="journal article" date="2018" name="Mol. Biol. Evol.">
        <title>Broad Genomic Sampling Reveals a Smut Pathogenic Ancestry of the Fungal Clade Ustilaginomycotina.</title>
        <authorList>
            <person name="Kijpornyongpan T."/>
            <person name="Mondo S.J."/>
            <person name="Barry K."/>
            <person name="Sandor L."/>
            <person name="Lee J."/>
            <person name="Lipzen A."/>
            <person name="Pangilinan J."/>
            <person name="LaButti K."/>
            <person name="Hainaut M."/>
            <person name="Henrissat B."/>
            <person name="Grigoriev I.V."/>
            <person name="Spatafora J.W."/>
            <person name="Aime M.C."/>
        </authorList>
    </citation>
    <scope>NUCLEOTIDE SEQUENCE [LARGE SCALE GENOMIC DNA]</scope>
    <source>
        <strain evidence="2 3">MCA 4186</strain>
    </source>
</reference>
<protein>
    <submittedName>
        <fullName evidence="2">Uncharacterized protein</fullName>
    </submittedName>
</protein>
<evidence type="ECO:0000313" key="3">
    <source>
        <dbReference type="Proteomes" id="UP000245946"/>
    </source>
</evidence>
<sequence length="197" mass="21514">MPRRGARARCAMRHAWTSGSLSAALDCLRPSVLRTHSTADRRPDGATEASGDALAQRRPASRAFQRSLGRARSTVEIPTLLLLGGCGPPPVFIAPTHAIKRLLVASLPALRMAAAWRRSLQMQHLRHALSRIGSQPQLATVESGPPSHTAKHYSRSSSMQWATQRNEGCCRRCLLCCAIRCWVVSTGSPVRYREKGA</sequence>
<evidence type="ECO:0000313" key="2">
    <source>
        <dbReference type="EMBL" id="PWN99245.1"/>
    </source>
</evidence>
<dbReference type="GeneID" id="37267105"/>
<name>A0A316ZFW6_9BASI</name>
<keyword evidence="3" id="KW-1185">Reference proteome</keyword>
<proteinExistence type="predicted"/>
<dbReference type="RefSeq" id="XP_025599524.1">
    <property type="nucleotide sequence ID" value="XM_025739559.1"/>
</dbReference>
<organism evidence="2 3">
    <name type="scientific">Tilletiopsis washingtonensis</name>
    <dbReference type="NCBI Taxonomy" id="58919"/>
    <lineage>
        <taxon>Eukaryota</taxon>
        <taxon>Fungi</taxon>
        <taxon>Dikarya</taxon>
        <taxon>Basidiomycota</taxon>
        <taxon>Ustilaginomycotina</taxon>
        <taxon>Exobasidiomycetes</taxon>
        <taxon>Entylomatales</taxon>
        <taxon>Entylomatales incertae sedis</taxon>
        <taxon>Tilletiopsis</taxon>
    </lineage>
</organism>
<feature type="region of interest" description="Disordered" evidence="1">
    <location>
        <begin position="36"/>
        <end position="68"/>
    </location>
</feature>
<dbReference type="AlphaFoldDB" id="A0A316ZFW6"/>
<dbReference type="EMBL" id="KZ819288">
    <property type="protein sequence ID" value="PWN99245.1"/>
    <property type="molecule type" value="Genomic_DNA"/>
</dbReference>
<feature type="region of interest" description="Disordered" evidence="1">
    <location>
        <begin position="136"/>
        <end position="156"/>
    </location>
</feature>
<evidence type="ECO:0000256" key="1">
    <source>
        <dbReference type="SAM" id="MobiDB-lite"/>
    </source>
</evidence>
<gene>
    <name evidence="2" type="ORF">FA09DRAFT_223623</name>
</gene>